<organism evidence="3 4">
    <name type="scientific">Gopherus evgoodei</name>
    <name type="common">Goodes thornscrub tortoise</name>
    <dbReference type="NCBI Taxonomy" id="1825980"/>
    <lineage>
        <taxon>Eukaryota</taxon>
        <taxon>Metazoa</taxon>
        <taxon>Chordata</taxon>
        <taxon>Craniata</taxon>
        <taxon>Vertebrata</taxon>
        <taxon>Euteleostomi</taxon>
        <taxon>Archelosauria</taxon>
        <taxon>Testudinata</taxon>
        <taxon>Testudines</taxon>
        <taxon>Cryptodira</taxon>
        <taxon>Durocryptodira</taxon>
        <taxon>Testudinoidea</taxon>
        <taxon>Testudinidae</taxon>
        <taxon>Gopherus</taxon>
    </lineage>
</organism>
<evidence type="ECO:0008006" key="5">
    <source>
        <dbReference type="Google" id="ProtNLM"/>
    </source>
</evidence>
<accession>A0A8C4WMQ2</accession>
<evidence type="ECO:0000313" key="4">
    <source>
        <dbReference type="Proteomes" id="UP000694390"/>
    </source>
</evidence>
<dbReference type="PANTHER" id="PTHR10424">
    <property type="entry name" value="VIRAL ENVELOPE PROTEIN"/>
    <property type="match status" value="1"/>
</dbReference>
<keyword evidence="2" id="KW-0732">Signal</keyword>
<keyword evidence="4" id="KW-1185">Reference proteome</keyword>
<dbReference type="AlphaFoldDB" id="A0A8C4WMQ2"/>
<dbReference type="Pfam" id="PF00429">
    <property type="entry name" value="TLV_coat"/>
    <property type="match status" value="1"/>
</dbReference>
<dbReference type="Gene3D" id="1.10.287.210">
    <property type="match status" value="1"/>
</dbReference>
<reference evidence="3" key="1">
    <citation type="submission" date="2025-08" db="UniProtKB">
        <authorList>
            <consortium name="Ensembl"/>
        </authorList>
    </citation>
    <scope>IDENTIFICATION</scope>
</reference>
<reference evidence="3" key="2">
    <citation type="submission" date="2025-09" db="UniProtKB">
        <authorList>
            <consortium name="Ensembl"/>
        </authorList>
    </citation>
    <scope>IDENTIFICATION</scope>
</reference>
<evidence type="ECO:0000313" key="3">
    <source>
        <dbReference type="Ensembl" id="ENSGEVP00005017392.1"/>
    </source>
</evidence>
<feature type="signal peptide" evidence="2">
    <location>
        <begin position="1"/>
        <end position="26"/>
    </location>
</feature>
<dbReference type="SUPFAM" id="SSF58069">
    <property type="entry name" value="Virus ectodomain"/>
    <property type="match status" value="1"/>
</dbReference>
<dbReference type="OrthoDB" id="8949317at2759"/>
<protein>
    <recommendedName>
        <fullName evidence="5">Envelope protein</fullName>
    </recommendedName>
</protein>
<name>A0A8C4WMQ2_9SAUR</name>
<dbReference type="Ensembl" id="ENSGEVT00005018272.1">
    <property type="protein sequence ID" value="ENSGEVP00005017392.1"/>
    <property type="gene ID" value="ENSGEVG00005012361.1"/>
</dbReference>
<gene>
    <name evidence="3" type="primary">LOC115640044</name>
</gene>
<dbReference type="PANTHER" id="PTHR10424:SF73">
    <property type="entry name" value="ENDOGENOUS RETROVIRUS GROUP FC1 ENV POLYPROTEIN-RELATED"/>
    <property type="match status" value="1"/>
</dbReference>
<keyword evidence="1" id="KW-1015">Disulfide bond</keyword>
<dbReference type="GeneTree" id="ENSGT00990000204838"/>
<proteinExistence type="predicted"/>
<feature type="chain" id="PRO_5034806059" description="Envelope protein" evidence="2">
    <location>
        <begin position="27"/>
        <end position="376"/>
    </location>
</feature>
<sequence length="376" mass="42002">MEFRSELATVLLLAMGALILVTPGSPQAHAGWRGIPNKLETNTYEALKACFAQEFNLSNCWICSQIPHHAVGLPWRVVPQNWSDLCWGWFSRGKNISGTPLSQNCTIESQYALRDDPWEPQANSTHLPPPIRLRPVNPGLVCYQQSKSSNHTWSAGNSTCQYYLSPGSNASIPVYVNGKPNSTAWFGTFSSSQTERWQSGYNGLVGNGHSFYVCGTSAYKWLPHRWYGSCYVGYLAPPLRVFPKLPPGRPRHRRSLYVTPEPIGVGDRLGMILLPSYGVGRLSQMYRKLSMFLTKFANETLAIEKSLNSELYQLRLLALQNRQALDYVLASQGGVCALVGSECCTYVPENSQDINKHILSAEQALSHWKAQEREPT</sequence>
<dbReference type="InterPro" id="IPR018154">
    <property type="entry name" value="TLV/ENV_coat_polyprotein"/>
</dbReference>
<evidence type="ECO:0000256" key="1">
    <source>
        <dbReference type="ARBA" id="ARBA00023157"/>
    </source>
</evidence>
<dbReference type="Proteomes" id="UP000694390">
    <property type="component" value="Unassembled WGS sequence"/>
</dbReference>
<evidence type="ECO:0000256" key="2">
    <source>
        <dbReference type="SAM" id="SignalP"/>
    </source>
</evidence>